<evidence type="ECO:0000256" key="5">
    <source>
        <dbReference type="ARBA" id="ARBA00023136"/>
    </source>
</evidence>
<feature type="compositionally biased region" description="Basic and acidic residues" evidence="10">
    <location>
        <begin position="120"/>
        <end position="131"/>
    </location>
</feature>
<dbReference type="PANTHER" id="PTHR16056">
    <property type="entry name" value="REGULATOR OF MICROTUBULE DYNAMICS PROTEIN"/>
    <property type="match status" value="1"/>
</dbReference>
<protein>
    <recommendedName>
        <fullName evidence="7">Regulator of microtubule dynamics protein 2</fullName>
    </recommendedName>
    <alternativeName>
        <fullName evidence="8">Protein FAM82A1</fullName>
    </alternativeName>
</protein>
<evidence type="ECO:0000256" key="10">
    <source>
        <dbReference type="SAM" id="MobiDB-lite"/>
    </source>
</evidence>
<evidence type="ECO:0000256" key="4">
    <source>
        <dbReference type="ARBA" id="ARBA00023054"/>
    </source>
</evidence>
<comment type="subcellular location">
    <subcellularLocation>
        <location evidence="1">Membrane</location>
        <topology evidence="1">Single-pass membrane protein</topology>
    </subcellularLocation>
</comment>
<dbReference type="GO" id="GO:0008017">
    <property type="term" value="F:microtubule binding"/>
    <property type="evidence" value="ECO:0007669"/>
    <property type="project" value="TreeGrafter"/>
</dbReference>
<keyword evidence="5 11" id="KW-0472">Membrane</keyword>
<dbReference type="Proteomes" id="UP000438429">
    <property type="component" value="Unassembled WGS sequence"/>
</dbReference>
<evidence type="ECO:0000256" key="8">
    <source>
        <dbReference type="ARBA" id="ARBA00041609"/>
    </source>
</evidence>
<evidence type="ECO:0000256" key="9">
    <source>
        <dbReference type="SAM" id="Coils"/>
    </source>
</evidence>
<feature type="region of interest" description="Disordered" evidence="10">
    <location>
        <begin position="120"/>
        <end position="166"/>
    </location>
</feature>
<comment type="caution">
    <text evidence="12">The sequence shown here is derived from an EMBL/GenBank/DDBJ whole genome shotgun (WGS) entry which is preliminary data.</text>
</comment>
<feature type="compositionally biased region" description="Acidic residues" evidence="10">
    <location>
        <begin position="221"/>
        <end position="234"/>
    </location>
</feature>
<dbReference type="InterPro" id="IPR049039">
    <property type="entry name" value="RMD1-3_a_helical_rpt"/>
</dbReference>
<organism evidence="12 13">
    <name type="scientific">Scophthalmus maximus</name>
    <name type="common">Turbot</name>
    <name type="synonym">Psetta maxima</name>
    <dbReference type="NCBI Taxonomy" id="52904"/>
    <lineage>
        <taxon>Eukaryota</taxon>
        <taxon>Metazoa</taxon>
        <taxon>Chordata</taxon>
        <taxon>Craniata</taxon>
        <taxon>Vertebrata</taxon>
        <taxon>Euteleostomi</taxon>
        <taxon>Actinopterygii</taxon>
        <taxon>Neopterygii</taxon>
        <taxon>Teleostei</taxon>
        <taxon>Neoteleostei</taxon>
        <taxon>Acanthomorphata</taxon>
        <taxon>Carangaria</taxon>
        <taxon>Pleuronectiformes</taxon>
        <taxon>Pleuronectoidei</taxon>
        <taxon>Scophthalmidae</taxon>
        <taxon>Scophthalmus</taxon>
    </lineage>
</organism>
<dbReference type="InterPro" id="IPR011990">
    <property type="entry name" value="TPR-like_helical_dom_sf"/>
</dbReference>
<evidence type="ECO:0000313" key="13">
    <source>
        <dbReference type="Proteomes" id="UP000438429"/>
    </source>
</evidence>
<feature type="transmembrane region" description="Helical" evidence="11">
    <location>
        <begin position="27"/>
        <end position="46"/>
    </location>
</feature>
<dbReference type="AlphaFoldDB" id="A0A6A4S3X0"/>
<proteinExistence type="inferred from homology"/>
<name>A0A6A4S3X0_SCOMX</name>
<comment type="similarity">
    <text evidence="6">Belongs to the RMDN family.</text>
</comment>
<keyword evidence="4 9" id="KW-0175">Coiled coil</keyword>
<evidence type="ECO:0000256" key="3">
    <source>
        <dbReference type="ARBA" id="ARBA00022989"/>
    </source>
</evidence>
<dbReference type="PANTHER" id="PTHR16056:SF15">
    <property type="entry name" value="REGULATOR OF MICROTUBULE DYNAMICS PROTEIN 2"/>
    <property type="match status" value="1"/>
</dbReference>
<dbReference type="EMBL" id="VEVO01000018">
    <property type="protein sequence ID" value="KAF0027209.1"/>
    <property type="molecule type" value="Genomic_DNA"/>
</dbReference>
<dbReference type="Gene3D" id="1.25.40.10">
    <property type="entry name" value="Tetratricopeptide repeat domain"/>
    <property type="match status" value="1"/>
</dbReference>
<dbReference type="GO" id="GO:0005876">
    <property type="term" value="C:spindle microtubule"/>
    <property type="evidence" value="ECO:0007669"/>
    <property type="project" value="TreeGrafter"/>
</dbReference>
<dbReference type="Pfam" id="PF21033">
    <property type="entry name" value="RMD1-3"/>
    <property type="match status" value="1"/>
</dbReference>
<keyword evidence="2 11" id="KW-0812">Transmembrane</keyword>
<evidence type="ECO:0000256" key="11">
    <source>
        <dbReference type="SAM" id="Phobius"/>
    </source>
</evidence>
<dbReference type="GO" id="GO:0097431">
    <property type="term" value="C:mitotic spindle pole"/>
    <property type="evidence" value="ECO:0007669"/>
    <property type="project" value="TreeGrafter"/>
</dbReference>
<keyword evidence="3 11" id="KW-1133">Transmembrane helix</keyword>
<evidence type="ECO:0000256" key="2">
    <source>
        <dbReference type="ARBA" id="ARBA00022692"/>
    </source>
</evidence>
<dbReference type="GO" id="GO:0005739">
    <property type="term" value="C:mitochondrion"/>
    <property type="evidence" value="ECO:0007669"/>
    <property type="project" value="TreeGrafter"/>
</dbReference>
<evidence type="ECO:0000256" key="7">
    <source>
        <dbReference type="ARBA" id="ARBA00039964"/>
    </source>
</evidence>
<evidence type="ECO:0000256" key="1">
    <source>
        <dbReference type="ARBA" id="ARBA00004167"/>
    </source>
</evidence>
<accession>A0A6A4S3X0</accession>
<gene>
    <name evidence="12" type="ORF">F2P81_019950</name>
</gene>
<evidence type="ECO:0000313" key="12">
    <source>
        <dbReference type="EMBL" id="KAF0027209.1"/>
    </source>
</evidence>
<feature type="coiled-coil region" evidence="9">
    <location>
        <begin position="84"/>
        <end position="118"/>
    </location>
</feature>
<evidence type="ECO:0000256" key="6">
    <source>
        <dbReference type="ARBA" id="ARBA00038360"/>
    </source>
</evidence>
<reference evidence="12 13" key="1">
    <citation type="submission" date="2019-06" db="EMBL/GenBank/DDBJ databases">
        <title>Draft genomes of female and male turbot (Scophthalmus maximus).</title>
        <authorList>
            <person name="Xu H."/>
            <person name="Xu X.-W."/>
            <person name="Shao C."/>
            <person name="Chen S."/>
        </authorList>
    </citation>
    <scope>NUCLEOTIDE SEQUENCE [LARGE SCALE GENOMIC DNA]</scope>
    <source>
        <strain evidence="12">Ysfricsl-2016a</strain>
        <tissue evidence="12">Blood</tissue>
    </source>
</reference>
<feature type="region of interest" description="Disordered" evidence="10">
    <location>
        <begin position="220"/>
        <end position="240"/>
    </location>
</feature>
<dbReference type="GO" id="GO:0016020">
    <property type="term" value="C:membrane"/>
    <property type="evidence" value="ECO:0007669"/>
    <property type="project" value="UniProtKB-SubCell"/>
</dbReference>
<sequence length="581" mass="65157">MSGLHPWKREQVMHRLTSRMAQADSRVLVLGALAGVAGVSLGVMFYQGLSSRRKGSLVGHYFNRTNEQGPGIMLVDGPGLPGGQAEVLDRLEALIQSVSELKNEMKALKNALPTLQDQVREELSGRDEARRASPLHRTTPTRRKRAAGTITGTRAEGRSSEEAESAAENRLIEHRMPTHPPPPSAKCLELMPTRVRRGPCHNDGKFQLIFADLRYMTALTDSEEDEQSDAEQRDEEQPAEKLSVRLERIDCLHLGTDSDKRESLKILLELREEFGQNSKLLWRLIRAYFDVHDISSTVEEKKIHAQNGKTVGEEAVKLNPTCAESHQWYAIICGVITEYDTVQNRIKNGYIFKDHLDKAIELKPQDPLSYYLRGRWCYTVAQLSWIERKVAATLFGEPPSATVDDALKNFLKVEELHPGYSKPNFVFLAKCYRDMGQTEKARKMCEAASSMDSVSKEPVQDTSLNGEIHTNLVNAALTGLSCNDTGFVSPPLRAIFYLSQRRGSFHRSQPRLVMRVRQTKTTAPASLCNAGRFSCRLHFESARAADICGFVRVCSVSIICRIKALCLHCMLEIFASLRSVM</sequence>
<dbReference type="SUPFAM" id="SSF48452">
    <property type="entry name" value="TPR-like"/>
    <property type="match status" value="1"/>
</dbReference>